<gene>
    <name evidence="1" type="ORF">HELGO_WM33915</name>
</gene>
<proteinExistence type="predicted"/>
<sequence length="193" mass="22477">NNIIVHETMKVAMEEEKINDFVKNYGDGTLHIYDLSEKNRDKFLQFIKQTKATKNSIVMIYTPKLFYNTEEKRRVNGQFFSHSHHPHIMAFNPLNINDSAVISDIQAWKIVFMQILGYTLGVPANSDHNKAGNCTRRECVMYPKPDWRAIMSVLLLNGMPYDFCHKCKAELKEAKKRCDVVPPLPILFEKREK</sequence>
<dbReference type="EMBL" id="CACVAZ010000039">
    <property type="protein sequence ID" value="CAA6807474.1"/>
    <property type="molecule type" value="Genomic_DNA"/>
</dbReference>
<organism evidence="1">
    <name type="scientific">uncultured Sulfurovum sp</name>
    <dbReference type="NCBI Taxonomy" id="269237"/>
    <lineage>
        <taxon>Bacteria</taxon>
        <taxon>Pseudomonadati</taxon>
        <taxon>Campylobacterota</taxon>
        <taxon>Epsilonproteobacteria</taxon>
        <taxon>Campylobacterales</taxon>
        <taxon>Sulfurovaceae</taxon>
        <taxon>Sulfurovum</taxon>
        <taxon>environmental samples</taxon>
    </lineage>
</organism>
<accession>A0A6S6SGD4</accession>
<feature type="non-terminal residue" evidence="1">
    <location>
        <position position="1"/>
    </location>
</feature>
<evidence type="ECO:0000313" key="1">
    <source>
        <dbReference type="EMBL" id="CAA6807474.1"/>
    </source>
</evidence>
<protein>
    <submittedName>
        <fullName evidence="1">Uncharacterized protein</fullName>
    </submittedName>
</protein>
<name>A0A6S6SGD4_9BACT</name>
<reference evidence="1" key="1">
    <citation type="submission" date="2020-01" db="EMBL/GenBank/DDBJ databases">
        <authorList>
            <person name="Meier V. D."/>
            <person name="Meier V D."/>
        </authorList>
    </citation>
    <scope>NUCLEOTIDE SEQUENCE</scope>
    <source>
        <strain evidence="1">HLG_WM_MAG_02</strain>
    </source>
</reference>
<dbReference type="AlphaFoldDB" id="A0A6S6SGD4"/>